<keyword evidence="2" id="KW-1185">Reference proteome</keyword>
<evidence type="ECO:0000313" key="2">
    <source>
        <dbReference type="Proteomes" id="UP000321353"/>
    </source>
</evidence>
<evidence type="ECO:0000313" key="1">
    <source>
        <dbReference type="EMBL" id="QEG00740.1"/>
    </source>
</evidence>
<gene>
    <name evidence="1" type="ORF">Mal15_48120</name>
</gene>
<sequence length="171" mass="19147">MTAIVRPMEIDQVSTWVAPPALNATLWHSGLLVAQLSNAFPHQGTWFADFDLRIRSRGDAHATRILEYIAFCQDFNCRIANGDDHDFTEFDEFVDVSDCSRWHASLSGGLSIPMEGQLGFIDEQVSWQHPDTRPSTEMAANEYWAWVAANTNSKSAMESEGEPDDAREPPS</sequence>
<dbReference type="EMBL" id="CP036264">
    <property type="protein sequence ID" value="QEG00740.1"/>
    <property type="molecule type" value="Genomic_DNA"/>
</dbReference>
<reference evidence="1 2" key="1">
    <citation type="submission" date="2019-02" db="EMBL/GenBank/DDBJ databases">
        <title>Planctomycetal bacteria perform biofilm scaping via a novel small molecule.</title>
        <authorList>
            <person name="Jeske O."/>
            <person name="Boedeker C."/>
            <person name="Wiegand S."/>
            <person name="Breitling P."/>
            <person name="Kallscheuer N."/>
            <person name="Jogler M."/>
            <person name="Rohde M."/>
            <person name="Petersen J."/>
            <person name="Medema M.H."/>
            <person name="Surup F."/>
            <person name="Jogler C."/>
        </authorList>
    </citation>
    <scope>NUCLEOTIDE SEQUENCE [LARGE SCALE GENOMIC DNA]</scope>
    <source>
        <strain evidence="1 2">Mal15</strain>
    </source>
</reference>
<dbReference type="Proteomes" id="UP000321353">
    <property type="component" value="Chromosome"/>
</dbReference>
<protein>
    <submittedName>
        <fullName evidence="1">Uncharacterized protein</fullName>
    </submittedName>
</protein>
<accession>A0A5B9MJY1</accession>
<organism evidence="1 2">
    <name type="scientific">Stieleria maiorica</name>
    <dbReference type="NCBI Taxonomy" id="2795974"/>
    <lineage>
        <taxon>Bacteria</taxon>
        <taxon>Pseudomonadati</taxon>
        <taxon>Planctomycetota</taxon>
        <taxon>Planctomycetia</taxon>
        <taxon>Pirellulales</taxon>
        <taxon>Pirellulaceae</taxon>
        <taxon>Stieleria</taxon>
    </lineage>
</organism>
<dbReference type="AlphaFoldDB" id="A0A5B9MJY1"/>
<proteinExistence type="predicted"/>
<name>A0A5B9MJY1_9BACT</name>
<dbReference type="KEGG" id="smam:Mal15_48120"/>